<organism evidence="1 4">
    <name type="scientific">Brenneria izbisi</name>
    <dbReference type="NCBI Taxonomy" id="2939450"/>
    <lineage>
        <taxon>Bacteria</taxon>
        <taxon>Pseudomonadati</taxon>
        <taxon>Pseudomonadota</taxon>
        <taxon>Gammaproteobacteria</taxon>
        <taxon>Enterobacterales</taxon>
        <taxon>Pectobacteriaceae</taxon>
        <taxon>Brenneria</taxon>
    </lineage>
</organism>
<protein>
    <submittedName>
        <fullName evidence="1">Uncharacterized protein</fullName>
    </submittedName>
</protein>
<reference evidence="1" key="1">
    <citation type="submission" date="2022-04" db="EMBL/GenBank/DDBJ databases">
        <title>Brenneria sp. isolated from walnut trees in Serbia.</title>
        <authorList>
            <person name="Gasic K."/>
            <person name="Zlatkovic N."/>
            <person name="Kuzmanovic N."/>
        </authorList>
    </citation>
    <scope>NUCLEOTIDE SEQUENCE</scope>
    <source>
        <strain evidence="2">KBI 423</strain>
        <strain evidence="1">KBI 447</strain>
    </source>
</reference>
<evidence type="ECO:0000313" key="1">
    <source>
        <dbReference type="EMBL" id="MCV9878840.1"/>
    </source>
</evidence>
<dbReference type="RefSeq" id="WP_264090175.1">
    <property type="nucleotide sequence ID" value="NZ_JAMPJT010000005.1"/>
</dbReference>
<proteinExistence type="predicted"/>
<evidence type="ECO:0000313" key="3">
    <source>
        <dbReference type="Proteomes" id="UP001165568"/>
    </source>
</evidence>
<evidence type="ECO:0000313" key="2">
    <source>
        <dbReference type="EMBL" id="MCV9882495.1"/>
    </source>
</evidence>
<sequence>MRQEFNGTAQGQFSSRDIINIHLPMNIADDEPLLLAQRQRLHQLLDDIIAVSGESKKNLWRAVHAHIDVHNIHGITTRKYHKAEAYLLQRLVEAKLARECRRLVAEILRLTADKVRERNRFCLRKFGTKTLNDLSREQLQVAFDHFDRDELPLCHPESAPSKPLDCQELIKTYPKIFIGVFLLGFLSSFLFK</sequence>
<accession>A0AA42C3E5</accession>
<gene>
    <name evidence="1" type="ORF">NC803_08260</name>
    <name evidence="2" type="ORF">NC856_09430</name>
</gene>
<name>A0AA42C3E5_9GAMM</name>
<evidence type="ECO:0000313" key="4">
    <source>
        <dbReference type="Proteomes" id="UP001165569"/>
    </source>
</evidence>
<dbReference type="AlphaFoldDB" id="A0AA42C3E5"/>
<dbReference type="Proteomes" id="UP001165569">
    <property type="component" value="Unassembled WGS sequence"/>
</dbReference>
<dbReference type="EMBL" id="JAMPJU010000005">
    <property type="protein sequence ID" value="MCV9882495.1"/>
    <property type="molecule type" value="Genomic_DNA"/>
</dbReference>
<dbReference type="Proteomes" id="UP001165568">
    <property type="component" value="Unassembled WGS sequence"/>
</dbReference>
<keyword evidence="3" id="KW-1185">Reference proteome</keyword>
<comment type="caution">
    <text evidence="1">The sequence shown here is derived from an EMBL/GenBank/DDBJ whole genome shotgun (WGS) entry which is preliminary data.</text>
</comment>
<dbReference type="EMBL" id="JAMPJT010000005">
    <property type="protein sequence ID" value="MCV9878840.1"/>
    <property type="molecule type" value="Genomic_DNA"/>
</dbReference>